<dbReference type="PANTHER" id="PTHR43643">
    <property type="entry name" value="HISTIDINOL-PHOSPHATE AMINOTRANSFERASE 2"/>
    <property type="match status" value="1"/>
</dbReference>
<keyword evidence="4 7" id="KW-0808">Transferase</keyword>
<feature type="modified residue" description="N6-(pyridoxal phosphate)lysine" evidence="7">
    <location>
        <position position="233"/>
    </location>
</feature>
<dbReference type="Proteomes" id="UP000052013">
    <property type="component" value="Unassembled WGS sequence"/>
</dbReference>
<dbReference type="GO" id="GO:0000105">
    <property type="term" value="P:L-histidine biosynthetic process"/>
    <property type="evidence" value="ECO:0007669"/>
    <property type="project" value="UniProtKB-UniRule"/>
</dbReference>
<dbReference type="SUPFAM" id="SSF53383">
    <property type="entry name" value="PLP-dependent transferases"/>
    <property type="match status" value="1"/>
</dbReference>
<dbReference type="AlphaFoldDB" id="A0A0R1SHT0"/>
<dbReference type="UniPathway" id="UPA00031">
    <property type="reaction ID" value="UER00012"/>
</dbReference>
<dbReference type="Gene3D" id="3.40.640.10">
    <property type="entry name" value="Type I PLP-dependent aspartate aminotransferase-like (Major domain)"/>
    <property type="match status" value="1"/>
</dbReference>
<dbReference type="InterPro" id="IPR015424">
    <property type="entry name" value="PyrdxlP-dep_Trfase"/>
</dbReference>
<dbReference type="InterPro" id="IPR015422">
    <property type="entry name" value="PyrdxlP-dep_Trfase_small"/>
</dbReference>
<dbReference type="HAMAP" id="MF_01023">
    <property type="entry name" value="HisC_aminotrans_2"/>
    <property type="match status" value="1"/>
</dbReference>
<dbReference type="EMBL" id="AZEY01000068">
    <property type="protein sequence ID" value="KRL65395.1"/>
    <property type="molecule type" value="Genomic_DNA"/>
</dbReference>
<dbReference type="InterPro" id="IPR015421">
    <property type="entry name" value="PyrdxlP-dep_Trfase_major"/>
</dbReference>
<comment type="subunit">
    <text evidence="2 7">Homodimer.</text>
</comment>
<dbReference type="CDD" id="cd00609">
    <property type="entry name" value="AAT_like"/>
    <property type="match status" value="1"/>
</dbReference>
<evidence type="ECO:0000256" key="4">
    <source>
        <dbReference type="ARBA" id="ARBA00022679"/>
    </source>
</evidence>
<name>A0A0R1SHT0_9LACO</name>
<evidence type="ECO:0000313" key="10">
    <source>
        <dbReference type="Proteomes" id="UP000052013"/>
    </source>
</evidence>
<dbReference type="InterPro" id="IPR005861">
    <property type="entry name" value="HisP_aminotrans"/>
</dbReference>
<dbReference type="NCBIfam" id="TIGR01141">
    <property type="entry name" value="hisC"/>
    <property type="match status" value="1"/>
</dbReference>
<dbReference type="GO" id="GO:0004400">
    <property type="term" value="F:histidinol-phosphate transaminase activity"/>
    <property type="evidence" value="ECO:0007669"/>
    <property type="project" value="UniProtKB-UniRule"/>
</dbReference>
<evidence type="ECO:0000256" key="3">
    <source>
        <dbReference type="ARBA" id="ARBA00022576"/>
    </source>
</evidence>
<comment type="catalytic activity">
    <reaction evidence="7">
        <text>L-histidinol phosphate + 2-oxoglutarate = 3-(imidazol-4-yl)-2-oxopropyl phosphate + L-glutamate</text>
        <dbReference type="Rhea" id="RHEA:23744"/>
        <dbReference type="ChEBI" id="CHEBI:16810"/>
        <dbReference type="ChEBI" id="CHEBI:29985"/>
        <dbReference type="ChEBI" id="CHEBI:57766"/>
        <dbReference type="ChEBI" id="CHEBI:57980"/>
        <dbReference type="EC" id="2.6.1.9"/>
    </reaction>
</comment>
<dbReference type="Gene3D" id="3.90.1150.10">
    <property type="entry name" value="Aspartate Aminotransferase, domain 1"/>
    <property type="match status" value="1"/>
</dbReference>
<evidence type="ECO:0000256" key="5">
    <source>
        <dbReference type="ARBA" id="ARBA00022898"/>
    </source>
</evidence>
<protein>
    <recommendedName>
        <fullName evidence="7">Histidinol-phosphate aminotransferase</fullName>
        <ecNumber evidence="7">2.6.1.9</ecNumber>
    </recommendedName>
    <alternativeName>
        <fullName evidence="7">Imidazole acetol-phosphate transaminase</fullName>
    </alternativeName>
</protein>
<evidence type="ECO:0000259" key="8">
    <source>
        <dbReference type="Pfam" id="PF00155"/>
    </source>
</evidence>
<gene>
    <name evidence="7" type="primary">hisC</name>
    <name evidence="9" type="ORF">FC85_GL000222</name>
</gene>
<organism evidence="9 10">
    <name type="scientific">Lentilactobacillus diolivorans DSM 14421</name>
    <dbReference type="NCBI Taxonomy" id="1423739"/>
    <lineage>
        <taxon>Bacteria</taxon>
        <taxon>Bacillati</taxon>
        <taxon>Bacillota</taxon>
        <taxon>Bacilli</taxon>
        <taxon>Lactobacillales</taxon>
        <taxon>Lactobacillaceae</taxon>
        <taxon>Lentilactobacillus</taxon>
    </lineage>
</organism>
<dbReference type="InterPro" id="IPR004839">
    <property type="entry name" value="Aminotransferase_I/II_large"/>
</dbReference>
<dbReference type="PATRIC" id="fig|1423739.3.peg.233"/>
<reference evidence="9 10" key="1">
    <citation type="journal article" date="2015" name="Genome Announc.">
        <title>Expanding the biotechnology potential of lactobacilli through comparative genomics of 213 strains and associated genera.</title>
        <authorList>
            <person name="Sun Z."/>
            <person name="Harris H.M."/>
            <person name="McCann A."/>
            <person name="Guo C."/>
            <person name="Argimon S."/>
            <person name="Zhang W."/>
            <person name="Yang X."/>
            <person name="Jeffery I.B."/>
            <person name="Cooney J.C."/>
            <person name="Kagawa T.F."/>
            <person name="Liu W."/>
            <person name="Song Y."/>
            <person name="Salvetti E."/>
            <person name="Wrobel A."/>
            <person name="Rasinkangas P."/>
            <person name="Parkhill J."/>
            <person name="Rea M.C."/>
            <person name="O'Sullivan O."/>
            <person name="Ritari J."/>
            <person name="Douillard F.P."/>
            <person name="Paul Ross R."/>
            <person name="Yang R."/>
            <person name="Briner A.E."/>
            <person name="Felis G.E."/>
            <person name="de Vos W.M."/>
            <person name="Barrangou R."/>
            <person name="Klaenhammer T.R."/>
            <person name="Caufield P.W."/>
            <person name="Cui Y."/>
            <person name="Zhang H."/>
            <person name="O'Toole P.W."/>
        </authorList>
    </citation>
    <scope>NUCLEOTIDE SEQUENCE [LARGE SCALE GENOMIC DNA]</scope>
    <source>
        <strain evidence="9 10">DSM 14421</strain>
    </source>
</reference>
<proteinExistence type="inferred from homology"/>
<evidence type="ECO:0000313" key="9">
    <source>
        <dbReference type="EMBL" id="KRL65395.1"/>
    </source>
</evidence>
<keyword evidence="3 7" id="KW-0032">Aminotransferase</keyword>
<keyword evidence="6 7" id="KW-0368">Histidine biosynthesis</keyword>
<dbReference type="EC" id="2.6.1.9" evidence="7"/>
<comment type="pathway">
    <text evidence="7">Amino-acid biosynthesis; L-histidine biosynthesis; L-histidine from 5-phospho-alpha-D-ribose 1-diphosphate: step 7/9.</text>
</comment>
<comment type="cofactor">
    <cofactor evidence="1 7">
        <name>pyridoxal 5'-phosphate</name>
        <dbReference type="ChEBI" id="CHEBI:597326"/>
    </cofactor>
</comment>
<sequence>MGTVIVLAKFDQTFRKEVNIVQPYIQGDTEDMVRRKYHLNKVVKLGSNENPYGPYYHAKKAMIRSIDSLNRYPEDDFVNMEKLLADQFKLKPENVAIGSGAGNIIETISKMFLNTGDEVLIAQQSYRLYREVSKLMGAKVIEIPLTDDFQFDLDTFKAKFTSKTKLIWICNPNNPTSTLTDKTKLKQFMDDLPDDVWVVVDEAYANFADKDKLFNFVPYIGKKRVIVMRTFSKFYGLAGARLGYILADPQAIQAYNTVTEPFNTNRTVLAGAEAAIKFDQAQSDKALAKIRGDRAMLVEALGLLGCQVAPSEANFVFAKLPDDAPNATIVSQRLMEQGVIIRDGTPWGFPRYIRITIGKHDDLEYFLEKFRALIQ</sequence>
<dbReference type="Pfam" id="PF00155">
    <property type="entry name" value="Aminotran_1_2"/>
    <property type="match status" value="1"/>
</dbReference>
<comment type="caution">
    <text evidence="9">The sequence shown here is derived from an EMBL/GenBank/DDBJ whole genome shotgun (WGS) entry which is preliminary data.</text>
</comment>
<dbReference type="STRING" id="1423739.FC85_GL000222"/>
<dbReference type="PANTHER" id="PTHR43643:SF3">
    <property type="entry name" value="HISTIDINOL-PHOSPHATE AMINOTRANSFERASE"/>
    <property type="match status" value="1"/>
</dbReference>
<evidence type="ECO:0000256" key="1">
    <source>
        <dbReference type="ARBA" id="ARBA00001933"/>
    </source>
</evidence>
<feature type="domain" description="Aminotransferase class I/classII large" evidence="8">
    <location>
        <begin position="41"/>
        <end position="369"/>
    </location>
</feature>
<keyword evidence="5 7" id="KW-0663">Pyridoxal phosphate</keyword>
<accession>A0A0R1SHT0</accession>
<comment type="similarity">
    <text evidence="7">Belongs to the class-II pyridoxal-phosphate-dependent aminotransferase family. Histidinol-phosphate aminotransferase subfamily.</text>
</comment>
<dbReference type="GO" id="GO:0030170">
    <property type="term" value="F:pyridoxal phosphate binding"/>
    <property type="evidence" value="ECO:0007669"/>
    <property type="project" value="InterPro"/>
</dbReference>
<keyword evidence="7" id="KW-0028">Amino-acid biosynthesis</keyword>
<dbReference type="InterPro" id="IPR050106">
    <property type="entry name" value="HistidinolP_aminotransfase"/>
</dbReference>
<evidence type="ECO:0000256" key="6">
    <source>
        <dbReference type="ARBA" id="ARBA00023102"/>
    </source>
</evidence>
<evidence type="ECO:0000256" key="7">
    <source>
        <dbReference type="HAMAP-Rule" id="MF_01023"/>
    </source>
</evidence>
<evidence type="ECO:0000256" key="2">
    <source>
        <dbReference type="ARBA" id="ARBA00011738"/>
    </source>
</evidence>